<dbReference type="SUPFAM" id="SSF51338">
    <property type="entry name" value="Composite domain of metallo-dependent hydrolases"/>
    <property type="match status" value="1"/>
</dbReference>
<evidence type="ECO:0000313" key="2">
    <source>
        <dbReference type="EMBL" id="MEU8137691.1"/>
    </source>
</evidence>
<accession>A0ABV3DPS1</accession>
<keyword evidence="3" id="KW-1185">Reference proteome</keyword>
<name>A0ABV3DPS1_9ACTN</name>
<organism evidence="2 3">
    <name type="scientific">Streptodolium elevatio</name>
    <dbReference type="NCBI Taxonomy" id="3157996"/>
    <lineage>
        <taxon>Bacteria</taxon>
        <taxon>Bacillati</taxon>
        <taxon>Actinomycetota</taxon>
        <taxon>Actinomycetes</taxon>
        <taxon>Kitasatosporales</taxon>
        <taxon>Streptomycetaceae</taxon>
        <taxon>Streptodolium</taxon>
    </lineage>
</organism>
<dbReference type="InterPro" id="IPR050378">
    <property type="entry name" value="Metallo-dep_Hydrolases_sf"/>
</dbReference>
<evidence type="ECO:0000259" key="1">
    <source>
        <dbReference type="Pfam" id="PF07969"/>
    </source>
</evidence>
<evidence type="ECO:0000313" key="3">
    <source>
        <dbReference type="Proteomes" id="UP001551482"/>
    </source>
</evidence>
<gene>
    <name evidence="2" type="ORF">AB0C36_29780</name>
</gene>
<comment type="caution">
    <text evidence="2">The sequence shown here is derived from an EMBL/GenBank/DDBJ whole genome shotgun (WGS) entry which is preliminary data.</text>
</comment>
<proteinExistence type="predicted"/>
<feature type="domain" description="Amidohydrolase 3" evidence="1">
    <location>
        <begin position="44"/>
        <end position="541"/>
    </location>
</feature>
<dbReference type="InterPro" id="IPR013108">
    <property type="entry name" value="Amidohydro_3"/>
</dbReference>
<dbReference type="Gene3D" id="2.30.40.10">
    <property type="entry name" value="Urease, subunit C, domain 1"/>
    <property type="match status" value="2"/>
</dbReference>
<dbReference type="PANTHER" id="PTHR11647:SF1">
    <property type="entry name" value="COLLAPSIN RESPONSE MEDIATOR PROTEIN"/>
    <property type="match status" value="1"/>
</dbReference>
<dbReference type="RefSeq" id="WP_358359954.1">
    <property type="nucleotide sequence ID" value="NZ_JBEZFP010000096.1"/>
</dbReference>
<dbReference type="Gene3D" id="3.20.20.140">
    <property type="entry name" value="Metal-dependent hydrolases"/>
    <property type="match status" value="1"/>
</dbReference>
<reference evidence="2 3" key="1">
    <citation type="submission" date="2024-06" db="EMBL/GenBank/DDBJ databases">
        <title>The Natural Products Discovery Center: Release of the First 8490 Sequenced Strains for Exploring Actinobacteria Biosynthetic Diversity.</title>
        <authorList>
            <person name="Kalkreuter E."/>
            <person name="Kautsar S.A."/>
            <person name="Yang D."/>
            <person name="Bader C.D."/>
            <person name="Teijaro C.N."/>
            <person name="Fluegel L."/>
            <person name="Davis C.M."/>
            <person name="Simpson J.R."/>
            <person name="Lauterbach L."/>
            <person name="Steele A.D."/>
            <person name="Gui C."/>
            <person name="Meng S."/>
            <person name="Li G."/>
            <person name="Viehrig K."/>
            <person name="Ye F."/>
            <person name="Su P."/>
            <person name="Kiefer A.F."/>
            <person name="Nichols A."/>
            <person name="Cepeda A.J."/>
            <person name="Yan W."/>
            <person name="Fan B."/>
            <person name="Jiang Y."/>
            <person name="Adhikari A."/>
            <person name="Zheng C.-J."/>
            <person name="Schuster L."/>
            <person name="Cowan T.M."/>
            <person name="Smanski M.J."/>
            <person name="Chevrette M.G."/>
            <person name="De Carvalho L.P.S."/>
            <person name="Shen B."/>
        </authorList>
    </citation>
    <scope>NUCLEOTIDE SEQUENCE [LARGE SCALE GENOMIC DNA]</scope>
    <source>
        <strain evidence="2 3">NPDC048946</strain>
    </source>
</reference>
<dbReference type="EMBL" id="JBEZFP010000096">
    <property type="protein sequence ID" value="MEU8137691.1"/>
    <property type="molecule type" value="Genomic_DNA"/>
</dbReference>
<sequence>MYDLVIRGGTVVDGSGLPGHRADVAVAGDRIARVGRVRERGAVEIDATGHVVTPGFVDGHTHMDAQVFWDEQGSCSAWHGVTTAVMGNCGFTLAPARKDARDLVTRNLERAEEISAAAMAEGIEWTWETFPEYMDAVDRLPKAINYAAQVGHSALRTWAMGERAFDGPADADDIAEMVRQLRAGLRAGAFGFTTTRNDNHETADNRPVASRLADWDEVRRLVGVLAEEGAGVFEITHEPAAARGDEEREEYFARLRDLAAETGVPFNFGVSGRGGVFHGLRLLDAIAAAGGVAYGLGHSRGINTVTSFRTKTAFDTLPLWREIRTLPLEEQRKAYEDPDTRAKLVEIADNGPYGRAIGAEARRPDFERMRVYDRPMPPLRTVADVARERGTHPVETVLDLALETDFHQFFIQAVVSDEPADLLPVLRHPRAVMTFTDSGAHVGSMADASLHTLLLGYWVRQEGAFSLEEAVRMITLAPAIAWGFHDRGMVREGMAADLNVIDPATVAPLMPEVAYDIPGGAYRLRQRATGIHATVVAGRVAFRDGVHTGALPGRLVRGPLASGRR</sequence>
<protein>
    <submittedName>
        <fullName evidence="2">Amidohydrolase family protein</fullName>
    </submittedName>
</protein>
<dbReference type="InterPro" id="IPR011059">
    <property type="entry name" value="Metal-dep_hydrolase_composite"/>
</dbReference>
<dbReference type="Proteomes" id="UP001551482">
    <property type="component" value="Unassembled WGS sequence"/>
</dbReference>
<dbReference type="Pfam" id="PF07969">
    <property type="entry name" value="Amidohydro_3"/>
    <property type="match status" value="1"/>
</dbReference>
<dbReference type="InterPro" id="IPR032466">
    <property type="entry name" value="Metal_Hydrolase"/>
</dbReference>
<dbReference type="PANTHER" id="PTHR11647">
    <property type="entry name" value="HYDRANTOINASE/DIHYDROPYRIMIDINASE FAMILY MEMBER"/>
    <property type="match status" value="1"/>
</dbReference>
<dbReference type="SUPFAM" id="SSF51556">
    <property type="entry name" value="Metallo-dependent hydrolases"/>
    <property type="match status" value="1"/>
</dbReference>